<comment type="caution">
    <text evidence="4">The sequence shown here is derived from an EMBL/GenBank/DDBJ whole genome shotgun (WGS) entry which is preliminary data.</text>
</comment>
<dbReference type="InterPro" id="IPR005913">
    <property type="entry name" value="dTDP_dehydrorham_reduct"/>
</dbReference>
<comment type="function">
    <text evidence="2">Catalyzes the reduction of dTDP-6-deoxy-L-lyxo-4-hexulose to yield dTDP-L-rhamnose.</text>
</comment>
<dbReference type="PANTHER" id="PTHR10491">
    <property type="entry name" value="DTDP-4-DEHYDRORHAMNOSE REDUCTASE"/>
    <property type="match status" value="1"/>
</dbReference>
<evidence type="ECO:0000259" key="3">
    <source>
        <dbReference type="Pfam" id="PF04321"/>
    </source>
</evidence>
<keyword evidence="2" id="KW-0560">Oxidoreductase</keyword>
<proteinExistence type="inferred from homology"/>
<dbReference type="Pfam" id="PF04321">
    <property type="entry name" value="RmlD_sub_bind"/>
    <property type="match status" value="1"/>
</dbReference>
<comment type="similarity">
    <text evidence="1 2">Belongs to the dTDP-4-dehydrorhamnose reductase family.</text>
</comment>
<keyword evidence="2" id="KW-0521">NADP</keyword>
<dbReference type="Gene3D" id="3.40.50.720">
    <property type="entry name" value="NAD(P)-binding Rossmann-like Domain"/>
    <property type="match status" value="1"/>
</dbReference>
<sequence>MKLLIIGGRGMAGHVLVRYFQSEPGWTVDYTTRSPEDRDGHFLEATDSEAVAVLLNELRPNIIINAAGVLNQDAEDHPLLAYQVNGLLPHWLRHQADQIGARLIHISSDCVFNGIRGQYCEDDRPDGTSVYARSKSLGEIHDQRHLTIRTSIIGPEIRMYGIGLLQWFLSQRDTVNGYGRVWWNGVTTLELAKAIEYAIERPKIGGLIHLTASETVTKLELLTLFRDVFNRFSVIIKPDYRVNIDRTLQCTRQDWHYETPRYRVMLEELARWMKKA</sequence>
<dbReference type="PANTHER" id="PTHR10491:SF4">
    <property type="entry name" value="METHIONINE ADENOSYLTRANSFERASE 2 SUBUNIT BETA"/>
    <property type="match status" value="1"/>
</dbReference>
<evidence type="ECO:0000313" key="4">
    <source>
        <dbReference type="EMBL" id="MFC5653493.1"/>
    </source>
</evidence>
<dbReference type="EC" id="1.1.1.133" evidence="2"/>
<evidence type="ECO:0000256" key="1">
    <source>
        <dbReference type="ARBA" id="ARBA00010944"/>
    </source>
</evidence>
<feature type="domain" description="RmlD-like substrate binding" evidence="3">
    <location>
        <begin position="1"/>
        <end position="225"/>
    </location>
</feature>
<dbReference type="InterPro" id="IPR036291">
    <property type="entry name" value="NAD(P)-bd_dom_sf"/>
</dbReference>
<dbReference type="EMBL" id="JBHSOW010000127">
    <property type="protein sequence ID" value="MFC5653493.1"/>
    <property type="molecule type" value="Genomic_DNA"/>
</dbReference>
<protein>
    <recommendedName>
        <fullName evidence="2">dTDP-4-dehydrorhamnose reductase</fullName>
        <ecNumber evidence="2">1.1.1.133</ecNumber>
    </recommendedName>
</protein>
<dbReference type="Proteomes" id="UP001596047">
    <property type="component" value="Unassembled WGS sequence"/>
</dbReference>
<evidence type="ECO:0000256" key="2">
    <source>
        <dbReference type="RuleBase" id="RU364082"/>
    </source>
</evidence>
<dbReference type="SUPFAM" id="SSF51735">
    <property type="entry name" value="NAD(P)-binding Rossmann-fold domains"/>
    <property type="match status" value="1"/>
</dbReference>
<evidence type="ECO:0000313" key="5">
    <source>
        <dbReference type="Proteomes" id="UP001596047"/>
    </source>
</evidence>
<keyword evidence="5" id="KW-1185">Reference proteome</keyword>
<organism evidence="4 5">
    <name type="scientific">Paenibacillus solisilvae</name>
    <dbReference type="NCBI Taxonomy" id="2486751"/>
    <lineage>
        <taxon>Bacteria</taxon>
        <taxon>Bacillati</taxon>
        <taxon>Bacillota</taxon>
        <taxon>Bacilli</taxon>
        <taxon>Bacillales</taxon>
        <taxon>Paenibacillaceae</taxon>
        <taxon>Paenibacillus</taxon>
    </lineage>
</organism>
<dbReference type="RefSeq" id="WP_379192147.1">
    <property type="nucleotide sequence ID" value="NZ_JBHSOW010000127.1"/>
</dbReference>
<gene>
    <name evidence="4" type="ORF">ACFPYJ_31120</name>
</gene>
<reference evidence="5" key="1">
    <citation type="journal article" date="2019" name="Int. J. Syst. Evol. Microbiol.">
        <title>The Global Catalogue of Microorganisms (GCM) 10K type strain sequencing project: providing services to taxonomists for standard genome sequencing and annotation.</title>
        <authorList>
            <consortium name="The Broad Institute Genomics Platform"/>
            <consortium name="The Broad Institute Genome Sequencing Center for Infectious Disease"/>
            <person name="Wu L."/>
            <person name="Ma J."/>
        </authorList>
    </citation>
    <scope>NUCLEOTIDE SEQUENCE [LARGE SCALE GENOMIC DNA]</scope>
    <source>
        <strain evidence="5">CGMCC 1.3240</strain>
    </source>
</reference>
<dbReference type="InterPro" id="IPR029903">
    <property type="entry name" value="RmlD-like-bd"/>
</dbReference>
<accession>A0ABW0W7S8</accession>
<comment type="pathway">
    <text evidence="2">Carbohydrate biosynthesis; dTDP-L-rhamnose biosynthesis.</text>
</comment>
<dbReference type="CDD" id="cd05254">
    <property type="entry name" value="dTDP_HR_like_SDR_e"/>
    <property type="match status" value="1"/>
</dbReference>
<name>A0ABW0W7S8_9BACL</name>